<reference evidence="1 2" key="1">
    <citation type="journal article" date="2019" name="Int. J. Syst. Evol. Microbiol.">
        <title>Rufibacter sediminis sp. nov., isolated from freshwater lake sediment.</title>
        <authorList>
            <person name="Qu J.H."/>
            <person name="Zhang L.J."/>
            <person name="Fu Y.H."/>
            <person name="Li H.F."/>
        </authorList>
    </citation>
    <scope>NUCLEOTIDE SEQUENCE [LARGE SCALE GENOMIC DNA]</scope>
    <source>
        <strain evidence="1 2">H-1</strain>
    </source>
</reference>
<gene>
    <name evidence="1" type="ORF">H7U12_10250</name>
</gene>
<proteinExistence type="predicted"/>
<dbReference type="EMBL" id="JACOAF010000022">
    <property type="protein sequence ID" value="MBC3540065.1"/>
    <property type="molecule type" value="Genomic_DNA"/>
</dbReference>
<name>A0ABR6VS93_9BACT</name>
<organism evidence="1 2">
    <name type="scientific">Rufibacter sediminis</name>
    <dbReference type="NCBI Taxonomy" id="2762756"/>
    <lineage>
        <taxon>Bacteria</taxon>
        <taxon>Pseudomonadati</taxon>
        <taxon>Bacteroidota</taxon>
        <taxon>Cytophagia</taxon>
        <taxon>Cytophagales</taxon>
        <taxon>Hymenobacteraceae</taxon>
        <taxon>Rufibacter</taxon>
    </lineage>
</organism>
<dbReference type="RefSeq" id="WP_186636976.1">
    <property type="nucleotide sequence ID" value="NZ_JACOAF010000022.1"/>
</dbReference>
<keyword evidence="2" id="KW-1185">Reference proteome</keyword>
<comment type="caution">
    <text evidence="1">The sequence shown here is derived from an EMBL/GenBank/DDBJ whole genome shotgun (WGS) entry which is preliminary data.</text>
</comment>
<dbReference type="Proteomes" id="UP000659698">
    <property type="component" value="Unassembled WGS sequence"/>
</dbReference>
<evidence type="ECO:0000313" key="2">
    <source>
        <dbReference type="Proteomes" id="UP000659698"/>
    </source>
</evidence>
<sequence length="210" mass="24459">MEINLFGLIKFGQKVHMEQLYKSGVIYMNHLSEFVKIEDNELRGDKHESLSEIKKITNIEISHRGRKIGYAETGRLSLWHNELMGNIYSMYTLYNVQRPEEILIDAKCKDFGDTFIIITNVEEFISRIKKEAAIHSVEVIYGPVEYVNTKEYLGSWSVFKKPLEYLYQQEFRFFAKKDNSGPFCLTIGSLEDISIMLDSDSLDKLSFERG</sequence>
<accession>A0ABR6VS93</accession>
<protein>
    <submittedName>
        <fullName evidence="1">Uncharacterized protein</fullName>
    </submittedName>
</protein>
<evidence type="ECO:0000313" key="1">
    <source>
        <dbReference type="EMBL" id="MBC3540065.1"/>
    </source>
</evidence>